<dbReference type="GO" id="GO:0004851">
    <property type="term" value="F:uroporphyrin-III C-methyltransferase activity"/>
    <property type="evidence" value="ECO:0007669"/>
    <property type="project" value="UniProtKB-EC"/>
</dbReference>
<dbReference type="PANTHER" id="PTHR45790:SF3">
    <property type="entry name" value="S-ADENOSYL-L-METHIONINE-DEPENDENT UROPORPHYRINOGEN III METHYLTRANSFERASE, CHLOROPLASTIC"/>
    <property type="match status" value="1"/>
</dbReference>
<dbReference type="AlphaFoldDB" id="A0A0F8WI97"/>
<dbReference type="InterPro" id="IPR003043">
    <property type="entry name" value="Uropor_MeTrfase_CS"/>
</dbReference>
<dbReference type="GO" id="GO:0019354">
    <property type="term" value="P:siroheme biosynthetic process"/>
    <property type="evidence" value="ECO:0007669"/>
    <property type="project" value="TreeGrafter"/>
</dbReference>
<evidence type="ECO:0000256" key="1">
    <source>
        <dbReference type="ARBA" id="ARBA00012162"/>
    </source>
</evidence>
<dbReference type="InterPro" id="IPR035996">
    <property type="entry name" value="4pyrrol_Methylase_sf"/>
</dbReference>
<evidence type="ECO:0000256" key="2">
    <source>
        <dbReference type="ARBA" id="ARBA00023244"/>
    </source>
</evidence>
<dbReference type="PROSITE" id="PS00839">
    <property type="entry name" value="SUMT_1"/>
    <property type="match status" value="1"/>
</dbReference>
<gene>
    <name evidence="4" type="ORF">LCGC14_3150790</name>
</gene>
<organism evidence="4">
    <name type="scientific">marine sediment metagenome</name>
    <dbReference type="NCBI Taxonomy" id="412755"/>
    <lineage>
        <taxon>unclassified sequences</taxon>
        <taxon>metagenomes</taxon>
        <taxon>ecological metagenomes</taxon>
    </lineage>
</organism>
<keyword evidence="2" id="KW-0627">Porphyrin biosynthesis</keyword>
<dbReference type="EC" id="2.1.1.107" evidence="1"/>
<dbReference type="EMBL" id="LAZR01069350">
    <property type="protein sequence ID" value="KKK47875.1"/>
    <property type="molecule type" value="Genomic_DNA"/>
</dbReference>
<evidence type="ECO:0000259" key="3">
    <source>
        <dbReference type="Pfam" id="PF00590"/>
    </source>
</evidence>
<dbReference type="InterPro" id="IPR000878">
    <property type="entry name" value="4pyrrol_Mease"/>
</dbReference>
<dbReference type="Pfam" id="PF00590">
    <property type="entry name" value="TP_methylase"/>
    <property type="match status" value="1"/>
</dbReference>
<accession>A0A0F8WI97</accession>
<dbReference type="SUPFAM" id="SSF53790">
    <property type="entry name" value="Tetrapyrrole methylase"/>
    <property type="match status" value="1"/>
</dbReference>
<dbReference type="InterPro" id="IPR050161">
    <property type="entry name" value="Siro_Cobalamin_biosynth"/>
</dbReference>
<reference evidence="4" key="1">
    <citation type="journal article" date="2015" name="Nature">
        <title>Complex archaea that bridge the gap between prokaryotes and eukaryotes.</title>
        <authorList>
            <person name="Spang A."/>
            <person name="Saw J.H."/>
            <person name="Jorgensen S.L."/>
            <person name="Zaremba-Niedzwiedzka K."/>
            <person name="Martijn J."/>
            <person name="Lind A.E."/>
            <person name="van Eijk R."/>
            <person name="Schleper C."/>
            <person name="Guy L."/>
            <person name="Ettema T.J."/>
        </authorList>
    </citation>
    <scope>NUCLEOTIDE SEQUENCE</scope>
</reference>
<name>A0A0F8WI97_9ZZZZ</name>
<proteinExistence type="predicted"/>
<protein>
    <recommendedName>
        <fullName evidence="1">uroporphyrinogen-III C-methyltransferase</fullName>
        <ecNumber evidence="1">2.1.1.107</ecNumber>
    </recommendedName>
</protein>
<dbReference type="PANTHER" id="PTHR45790">
    <property type="entry name" value="SIROHEME SYNTHASE-RELATED"/>
    <property type="match status" value="1"/>
</dbReference>
<sequence>MINTNFIKKAKYSRFPTKKNLSLDIENHFFFARQYYLGIQKLSKSKVYLIGAGPGDLELMTLKGYRLICEADVVLYDHLIPMEVLSHAKHGAELISVGKFAGDHTLRQEKIKEVMELRKFRKGLEKIKENDKVEFIKEQEKYEQKDSDDKTNVRYARKIIQNAC</sequence>
<evidence type="ECO:0000313" key="4">
    <source>
        <dbReference type="EMBL" id="KKK47875.1"/>
    </source>
</evidence>
<comment type="caution">
    <text evidence="4">The sequence shown here is derived from an EMBL/GenBank/DDBJ whole genome shotgun (WGS) entry which is preliminary data.</text>
</comment>
<feature type="domain" description="Tetrapyrrole methylase" evidence="3">
    <location>
        <begin position="46"/>
        <end position="122"/>
    </location>
</feature>
<dbReference type="InterPro" id="IPR014777">
    <property type="entry name" value="4pyrrole_Mease_sub1"/>
</dbReference>
<dbReference type="Gene3D" id="3.40.1010.10">
    <property type="entry name" value="Cobalt-precorrin-4 Transmethylase, Domain 1"/>
    <property type="match status" value="1"/>
</dbReference>